<accession>A0A7J6VX29</accession>
<dbReference type="EMBL" id="JABWDY010026219">
    <property type="protein sequence ID" value="KAF5188872.1"/>
    <property type="molecule type" value="Genomic_DNA"/>
</dbReference>
<dbReference type="AlphaFoldDB" id="A0A7J6VX29"/>
<organism evidence="2 3">
    <name type="scientific">Thalictrum thalictroides</name>
    <name type="common">Rue-anemone</name>
    <name type="synonym">Anemone thalictroides</name>
    <dbReference type="NCBI Taxonomy" id="46969"/>
    <lineage>
        <taxon>Eukaryota</taxon>
        <taxon>Viridiplantae</taxon>
        <taxon>Streptophyta</taxon>
        <taxon>Embryophyta</taxon>
        <taxon>Tracheophyta</taxon>
        <taxon>Spermatophyta</taxon>
        <taxon>Magnoliopsida</taxon>
        <taxon>Ranunculales</taxon>
        <taxon>Ranunculaceae</taxon>
        <taxon>Thalictroideae</taxon>
        <taxon>Thalictrum</taxon>
    </lineage>
</organism>
<evidence type="ECO:0008006" key="4">
    <source>
        <dbReference type="Google" id="ProtNLM"/>
    </source>
</evidence>
<evidence type="ECO:0000313" key="2">
    <source>
        <dbReference type="EMBL" id="KAF5188872.1"/>
    </source>
</evidence>
<feature type="chain" id="PRO_5029625305" description="Defensin-like protein" evidence="1">
    <location>
        <begin position="28"/>
        <end position="73"/>
    </location>
</feature>
<dbReference type="Proteomes" id="UP000554482">
    <property type="component" value="Unassembled WGS sequence"/>
</dbReference>
<keyword evidence="1" id="KW-0732">Signal</keyword>
<proteinExistence type="predicted"/>
<keyword evidence="3" id="KW-1185">Reference proteome</keyword>
<reference evidence="2 3" key="1">
    <citation type="submission" date="2020-06" db="EMBL/GenBank/DDBJ databases">
        <title>Transcriptomic and genomic resources for Thalictrum thalictroides and T. hernandezii: Facilitating candidate gene discovery in an emerging model plant lineage.</title>
        <authorList>
            <person name="Arias T."/>
            <person name="Riano-Pachon D.M."/>
            <person name="Di Stilio V.S."/>
        </authorList>
    </citation>
    <scope>NUCLEOTIDE SEQUENCE [LARGE SCALE GENOMIC DNA]</scope>
    <source>
        <strain evidence="3">cv. WT478/WT964</strain>
        <tissue evidence="2">Leaves</tissue>
    </source>
</reference>
<evidence type="ECO:0000313" key="3">
    <source>
        <dbReference type="Proteomes" id="UP000554482"/>
    </source>
</evidence>
<sequence length="73" mass="8113">MEFQFSKCFYLSILLICLLVCAPTSDGARVKPDKDKCYGMCYLPESCNGSCKADGFEKGVCNLKDDICCCYVN</sequence>
<evidence type="ECO:0000256" key="1">
    <source>
        <dbReference type="SAM" id="SignalP"/>
    </source>
</evidence>
<feature type="signal peptide" evidence="1">
    <location>
        <begin position="1"/>
        <end position="27"/>
    </location>
</feature>
<comment type="caution">
    <text evidence="2">The sequence shown here is derived from an EMBL/GenBank/DDBJ whole genome shotgun (WGS) entry which is preliminary data.</text>
</comment>
<gene>
    <name evidence="2" type="ORF">FRX31_021543</name>
</gene>
<protein>
    <recommendedName>
        <fullName evidence="4">Defensin-like protein</fullName>
    </recommendedName>
</protein>
<name>A0A7J6VX29_THATH</name>